<feature type="chain" id="PRO_5047422598" evidence="1">
    <location>
        <begin position="23"/>
        <end position="187"/>
    </location>
</feature>
<dbReference type="EMBL" id="JBHTIB010000002">
    <property type="protein sequence ID" value="MFD0834192.1"/>
    <property type="molecule type" value="Genomic_DNA"/>
</dbReference>
<organism evidence="2 3">
    <name type="scientific">Mariniflexile aquimaris</name>
    <dbReference type="NCBI Taxonomy" id="881009"/>
    <lineage>
        <taxon>Bacteria</taxon>
        <taxon>Pseudomonadati</taxon>
        <taxon>Bacteroidota</taxon>
        <taxon>Flavobacteriia</taxon>
        <taxon>Flavobacteriales</taxon>
        <taxon>Flavobacteriaceae</taxon>
        <taxon>Mariniflexile</taxon>
    </lineage>
</organism>
<dbReference type="Proteomes" id="UP001597011">
    <property type="component" value="Unassembled WGS sequence"/>
</dbReference>
<feature type="signal peptide" evidence="1">
    <location>
        <begin position="1"/>
        <end position="22"/>
    </location>
</feature>
<evidence type="ECO:0000256" key="1">
    <source>
        <dbReference type="SAM" id="SignalP"/>
    </source>
</evidence>
<proteinExistence type="predicted"/>
<reference evidence="3" key="1">
    <citation type="journal article" date="2019" name="Int. J. Syst. Evol. Microbiol.">
        <title>The Global Catalogue of Microorganisms (GCM) 10K type strain sequencing project: providing services to taxonomists for standard genome sequencing and annotation.</title>
        <authorList>
            <consortium name="The Broad Institute Genomics Platform"/>
            <consortium name="The Broad Institute Genome Sequencing Center for Infectious Disease"/>
            <person name="Wu L."/>
            <person name="Ma J."/>
        </authorList>
    </citation>
    <scope>NUCLEOTIDE SEQUENCE [LARGE SCALE GENOMIC DNA]</scope>
    <source>
        <strain evidence="3">CCUG 60529</strain>
    </source>
</reference>
<keyword evidence="1" id="KW-0732">Signal</keyword>
<evidence type="ECO:0000313" key="3">
    <source>
        <dbReference type="Proteomes" id="UP001597011"/>
    </source>
</evidence>
<keyword evidence="3" id="KW-1185">Reference proteome</keyword>
<comment type="caution">
    <text evidence="2">The sequence shown here is derived from an EMBL/GenBank/DDBJ whole genome shotgun (WGS) entry which is preliminary data.</text>
</comment>
<sequence>MRKRLITYLSLLVLANSLCVSCSKPVDFDQINDFEINPVVESSLIYFDEPATSFLDNGEQIATIQDYVQVEFFNSEFIIENLEKAEFVFEITNSINRDFRVRVDFFDDNSQMQHAFTIFVAASSNNAKVVSNYTEVFEDGTLEALKNTSVLVFTLNMLPGAAINQNTLGSISLKSKAVFYLNIDSSL</sequence>
<dbReference type="RefSeq" id="WP_379938329.1">
    <property type="nucleotide sequence ID" value="NZ_JBHTIB010000002.1"/>
</dbReference>
<accession>A0ABW3BP04</accession>
<evidence type="ECO:0000313" key="2">
    <source>
        <dbReference type="EMBL" id="MFD0834192.1"/>
    </source>
</evidence>
<protein>
    <submittedName>
        <fullName evidence="2">Uncharacterized protein</fullName>
    </submittedName>
</protein>
<name>A0ABW3BP04_9FLAO</name>
<gene>
    <name evidence="2" type="ORF">ACFQ0I_00330</name>
</gene>